<dbReference type="EMBL" id="JRPN01000062">
    <property type="protein sequence ID" value="KGT73165.1"/>
    <property type="molecule type" value="Genomic_DNA"/>
</dbReference>
<protein>
    <submittedName>
        <fullName evidence="1">Uncharacterized protein</fullName>
    </submittedName>
</protein>
<accession>A0A0A3XFT4</accession>
<name>A0A0A3XFT4_BRAJP</name>
<dbReference type="Proteomes" id="UP000030377">
    <property type="component" value="Unassembled WGS sequence"/>
</dbReference>
<proteinExistence type="predicted"/>
<sequence length="99" mass="10698">MLGLPGGEHAERPQLGDDCLGRGIRDRDLLILWAASLDHVACPLRVLGCLMPDLLKAAALAFRCPDAHRGSQVSSSRRIPTMTFLSKMTVGNQDIVMAT</sequence>
<organism evidence="1 2">
    <name type="scientific">Bradyrhizobium japonicum</name>
    <dbReference type="NCBI Taxonomy" id="375"/>
    <lineage>
        <taxon>Bacteria</taxon>
        <taxon>Pseudomonadati</taxon>
        <taxon>Pseudomonadota</taxon>
        <taxon>Alphaproteobacteria</taxon>
        <taxon>Hyphomicrobiales</taxon>
        <taxon>Nitrobacteraceae</taxon>
        <taxon>Bradyrhizobium</taxon>
    </lineage>
</organism>
<gene>
    <name evidence="1" type="ORF">MA20_45745</name>
</gene>
<comment type="caution">
    <text evidence="1">The sequence shown here is derived from an EMBL/GenBank/DDBJ whole genome shotgun (WGS) entry which is preliminary data.</text>
</comment>
<evidence type="ECO:0000313" key="2">
    <source>
        <dbReference type="Proteomes" id="UP000030377"/>
    </source>
</evidence>
<reference evidence="1 2" key="1">
    <citation type="submission" date="2014-09" db="EMBL/GenBank/DDBJ databases">
        <title>Draft genome of Bradyrhizobium japonicum Is-34.</title>
        <authorList>
            <person name="Tsurumaru H."/>
            <person name="Yamakawa T."/>
            <person name="Hashimoto S."/>
            <person name="Okizaki K."/>
            <person name="Kanesaki Y."/>
            <person name="Yoshikawa H."/>
            <person name="Yajima S."/>
        </authorList>
    </citation>
    <scope>NUCLEOTIDE SEQUENCE [LARGE SCALE GENOMIC DNA]</scope>
    <source>
        <strain evidence="1 2">Is-34</strain>
    </source>
</reference>
<evidence type="ECO:0000313" key="1">
    <source>
        <dbReference type="EMBL" id="KGT73165.1"/>
    </source>
</evidence>
<dbReference type="AlphaFoldDB" id="A0A0A3XFT4"/>